<dbReference type="Proteomes" id="UP000820977">
    <property type="component" value="Unassembled WGS sequence"/>
</dbReference>
<dbReference type="Pfam" id="PF19573">
    <property type="entry name" value="DUF6089"/>
    <property type="match status" value="1"/>
</dbReference>
<gene>
    <name evidence="3" type="ORF">HPS54_02970</name>
</gene>
<reference evidence="3 4" key="1">
    <citation type="submission" date="2020-05" db="EMBL/GenBank/DDBJ databases">
        <title>Distinct polysaccharide utilization as determinants for interspecies competition between intestinal Prevotella spp.</title>
        <authorList>
            <person name="Galvez E.J.C."/>
            <person name="Iljazovic A."/>
            <person name="Strowig T."/>
        </authorList>
    </citation>
    <scope>NUCLEOTIDE SEQUENCE [LARGE SCALE GENOMIC DNA]</scope>
    <source>
        <strain evidence="3 4">PCHR</strain>
    </source>
</reference>
<evidence type="ECO:0000259" key="2">
    <source>
        <dbReference type="Pfam" id="PF19573"/>
    </source>
</evidence>
<comment type="caution">
    <text evidence="3">The sequence shown here is derived from an EMBL/GenBank/DDBJ whole genome shotgun (WGS) entry which is preliminary data.</text>
</comment>
<dbReference type="EMBL" id="JABKKJ010000003">
    <property type="protein sequence ID" value="NPE24492.1"/>
    <property type="molecule type" value="Genomic_DNA"/>
</dbReference>
<feature type="chain" id="PRO_5046285446" evidence="1">
    <location>
        <begin position="20"/>
        <end position="225"/>
    </location>
</feature>
<dbReference type="RefSeq" id="WP_172343990.1">
    <property type="nucleotide sequence ID" value="NZ_CASTNK010000002.1"/>
</dbReference>
<keyword evidence="1" id="KW-0732">Signal</keyword>
<protein>
    <submittedName>
        <fullName evidence="3">Outer membrane beta-barrel protein</fullName>
    </submittedName>
</protein>
<sequence length="225" mass="25037">MKKLLLIITVICLAVTARAQDDEEYRLELGAGVGMVSYQGDFNGSIAKNMQPMTTLLVRRVFNPYMGLRASLSFGKLKGSSGDVETFYPEFNDNPVEFSNSLTDFSVAYEYNFWPYGTGRDYRGAKRLTPFVFLGIGGTYVKSGDESVFTANFPIGAGVKYKIGPRVNLGLEWAMHFSLSDKLDGVEDPYMIKSAGLFKNTDCYSALQLTITYSLMPKCRTCNKD</sequence>
<evidence type="ECO:0000313" key="4">
    <source>
        <dbReference type="Proteomes" id="UP000820977"/>
    </source>
</evidence>
<feature type="domain" description="DUF6089" evidence="2">
    <location>
        <begin position="2"/>
        <end position="222"/>
    </location>
</feature>
<accession>A0ABX2AZB0</accession>
<proteinExistence type="predicted"/>
<keyword evidence="4" id="KW-1185">Reference proteome</keyword>
<organism evidence="3 4">
    <name type="scientific">Xylanibacter caecicola</name>
    <dbReference type="NCBI Taxonomy" id="2736294"/>
    <lineage>
        <taxon>Bacteria</taxon>
        <taxon>Pseudomonadati</taxon>
        <taxon>Bacteroidota</taxon>
        <taxon>Bacteroidia</taxon>
        <taxon>Bacteroidales</taxon>
        <taxon>Prevotellaceae</taxon>
        <taxon>Xylanibacter</taxon>
    </lineage>
</organism>
<name>A0ABX2AZB0_9BACT</name>
<feature type="signal peptide" evidence="1">
    <location>
        <begin position="1"/>
        <end position="19"/>
    </location>
</feature>
<dbReference type="Gene3D" id="2.40.160.20">
    <property type="match status" value="1"/>
</dbReference>
<evidence type="ECO:0000256" key="1">
    <source>
        <dbReference type="SAM" id="SignalP"/>
    </source>
</evidence>
<dbReference type="InterPro" id="IPR045743">
    <property type="entry name" value="DUF6089"/>
</dbReference>
<dbReference type="InterPro" id="IPR011250">
    <property type="entry name" value="OMP/PagP_B-barrel"/>
</dbReference>
<dbReference type="SUPFAM" id="SSF56925">
    <property type="entry name" value="OMPA-like"/>
    <property type="match status" value="1"/>
</dbReference>
<evidence type="ECO:0000313" key="3">
    <source>
        <dbReference type="EMBL" id="NPE24492.1"/>
    </source>
</evidence>